<protein>
    <submittedName>
        <fullName evidence="2">Conserved domain protein</fullName>
    </submittedName>
</protein>
<keyword evidence="3" id="KW-1185">Reference proteome</keyword>
<organism evidence="2 3">
    <name type="scientific">Mycoplasmopsis alligatoris A21JP2</name>
    <dbReference type="NCBI Taxonomy" id="747682"/>
    <lineage>
        <taxon>Bacteria</taxon>
        <taxon>Bacillati</taxon>
        <taxon>Mycoplasmatota</taxon>
        <taxon>Mycoplasmoidales</taxon>
        <taxon>Metamycoplasmataceae</taxon>
        <taxon>Mycoplasmopsis</taxon>
    </lineage>
</organism>
<keyword evidence="1" id="KW-1133">Transmembrane helix</keyword>
<feature type="transmembrane region" description="Helical" evidence="1">
    <location>
        <begin position="114"/>
        <end position="138"/>
    </location>
</feature>
<dbReference type="OrthoDB" id="400730at2"/>
<feature type="transmembrane region" description="Helical" evidence="1">
    <location>
        <begin position="35"/>
        <end position="61"/>
    </location>
</feature>
<dbReference type="EMBL" id="ADNC01000028">
    <property type="protein sequence ID" value="EFF41105.1"/>
    <property type="molecule type" value="Genomic_DNA"/>
</dbReference>
<name>D4XX21_9BACT</name>
<evidence type="ECO:0000256" key="1">
    <source>
        <dbReference type="SAM" id="Phobius"/>
    </source>
</evidence>
<dbReference type="STRING" id="747682.MALL_0050"/>
<keyword evidence="1" id="KW-0472">Membrane</keyword>
<comment type="caution">
    <text evidence="2">The sequence shown here is derived from an EMBL/GenBank/DDBJ whole genome shotgun (WGS) entry which is preliminary data.</text>
</comment>
<dbReference type="Proteomes" id="UP000004757">
    <property type="component" value="Unassembled WGS sequence"/>
</dbReference>
<dbReference type="AlphaFoldDB" id="D4XX21"/>
<accession>D4XX21</accession>
<proteinExistence type="predicted"/>
<dbReference type="eggNOG" id="ENOG5031ZFA">
    <property type="taxonomic scope" value="Bacteria"/>
</dbReference>
<keyword evidence="1" id="KW-0812">Transmembrane</keyword>
<reference evidence="2 3" key="1">
    <citation type="submission" date="2010-03" db="EMBL/GenBank/DDBJ databases">
        <authorList>
            <person name="Glass J.I."/>
            <person name="Benders G.A."/>
            <person name="Durkin A.S."/>
            <person name="Farmerie W.G."/>
            <person name="Hlavinka K."/>
            <person name="Hostetler J."/>
            <person name="Jackson J."/>
            <person name="May M.A."/>
            <person name="Miller R.H."/>
            <person name="Paralanov V."/>
            <person name="Radune D."/>
            <person name="Szczypinski B."/>
            <person name="Brown D.R."/>
        </authorList>
    </citation>
    <scope>NUCLEOTIDE SEQUENCE [LARGE SCALE GENOMIC DNA]</scope>
    <source>
        <strain evidence="2 3">A21JP2</strain>
    </source>
</reference>
<feature type="transmembrane region" description="Helical" evidence="1">
    <location>
        <begin position="9"/>
        <end position="29"/>
    </location>
</feature>
<gene>
    <name evidence="2" type="ORF">MALL_0050</name>
</gene>
<sequence length="147" mass="17154">MIQSKFDKIFYIFFFVSLLSISIILISLWSINYSLFFGFAIGALVSYFNYELSNFSVLLILYKRKKSAIVFGILKHLFSLIIVGLVIYLIIYINLEHAKKINQKTIFFNKPINIFTFIFGITLLPFSLLWSNGIYNYLKKKGKDGFI</sequence>
<evidence type="ECO:0000313" key="2">
    <source>
        <dbReference type="EMBL" id="EFF41105.1"/>
    </source>
</evidence>
<dbReference type="RefSeq" id="WP_005684013.1">
    <property type="nucleotide sequence ID" value="NZ_ADNC01000028.1"/>
</dbReference>
<evidence type="ECO:0000313" key="3">
    <source>
        <dbReference type="Proteomes" id="UP000004757"/>
    </source>
</evidence>
<feature type="transmembrane region" description="Helical" evidence="1">
    <location>
        <begin position="73"/>
        <end position="94"/>
    </location>
</feature>